<dbReference type="InterPro" id="IPR000679">
    <property type="entry name" value="Znf_GATA"/>
</dbReference>
<evidence type="ECO:0000313" key="4">
    <source>
        <dbReference type="Proteomes" id="UP000031668"/>
    </source>
</evidence>
<organism evidence="3 4">
    <name type="scientific">Thelohanellus kitauei</name>
    <name type="common">Myxosporean</name>
    <dbReference type="NCBI Taxonomy" id="669202"/>
    <lineage>
        <taxon>Eukaryota</taxon>
        <taxon>Metazoa</taxon>
        <taxon>Cnidaria</taxon>
        <taxon>Myxozoa</taxon>
        <taxon>Myxosporea</taxon>
        <taxon>Bivalvulida</taxon>
        <taxon>Platysporina</taxon>
        <taxon>Myxobolidae</taxon>
        <taxon>Thelohanellus</taxon>
    </lineage>
</organism>
<keyword evidence="1" id="KW-0863">Zinc-finger</keyword>
<dbReference type="GO" id="GO:0043565">
    <property type="term" value="F:sequence-specific DNA binding"/>
    <property type="evidence" value="ECO:0007669"/>
    <property type="project" value="InterPro"/>
</dbReference>
<evidence type="ECO:0000313" key="3">
    <source>
        <dbReference type="EMBL" id="KII69592.1"/>
    </source>
</evidence>
<keyword evidence="4" id="KW-1185">Reference proteome</keyword>
<dbReference type="EMBL" id="JWZT01002352">
    <property type="protein sequence ID" value="KII69592.1"/>
    <property type="molecule type" value="Genomic_DNA"/>
</dbReference>
<keyword evidence="1" id="KW-0479">Metal-binding</keyword>
<keyword evidence="1" id="KW-0862">Zinc</keyword>
<comment type="caution">
    <text evidence="3">The sequence shown here is derived from an EMBL/GenBank/DDBJ whole genome shotgun (WGS) entry which is preliminary data.</text>
</comment>
<dbReference type="GO" id="GO:0008270">
    <property type="term" value="F:zinc ion binding"/>
    <property type="evidence" value="ECO:0007669"/>
    <property type="project" value="UniProtKB-KW"/>
</dbReference>
<dbReference type="PROSITE" id="PS50114">
    <property type="entry name" value="GATA_ZN_FINGER_2"/>
    <property type="match status" value="1"/>
</dbReference>
<evidence type="ECO:0000259" key="2">
    <source>
        <dbReference type="PROSITE" id="PS50114"/>
    </source>
</evidence>
<gene>
    <name evidence="3" type="ORF">RF11_16259</name>
</gene>
<sequence length="184" mass="21178">MWPISYINPNTYHNNVQYPVENVPFAQNVKPESISSVYQSNPMYINEGYPYECSAHPQHFSNGKNSQGLICTTCSNTNNDPYYRSDLKMYICRFCGGGFSENNLQNQATSKPLKYMTNRPLLMKKDIIKKRNRTCSQMVRLRESKVETRNRTQVQKLAGEFQSENISYQGHGCSNNQTQTNSAF</sequence>
<name>A0A0C2N6Q8_THEKT</name>
<accession>A0A0C2N6Q8</accession>
<dbReference type="AlphaFoldDB" id="A0A0C2N6Q8"/>
<reference evidence="3 4" key="1">
    <citation type="journal article" date="2014" name="Genome Biol. Evol.">
        <title>The genome of the myxosporean Thelohanellus kitauei shows adaptations to nutrient acquisition within its fish host.</title>
        <authorList>
            <person name="Yang Y."/>
            <person name="Xiong J."/>
            <person name="Zhou Z."/>
            <person name="Huo F."/>
            <person name="Miao W."/>
            <person name="Ran C."/>
            <person name="Liu Y."/>
            <person name="Zhang J."/>
            <person name="Feng J."/>
            <person name="Wang M."/>
            <person name="Wang M."/>
            <person name="Wang L."/>
            <person name="Yao B."/>
        </authorList>
    </citation>
    <scope>NUCLEOTIDE SEQUENCE [LARGE SCALE GENOMIC DNA]</scope>
    <source>
        <strain evidence="3">Wuqing</strain>
    </source>
</reference>
<protein>
    <recommendedName>
        <fullName evidence="2">GATA-type domain-containing protein</fullName>
    </recommendedName>
</protein>
<dbReference type="Proteomes" id="UP000031668">
    <property type="component" value="Unassembled WGS sequence"/>
</dbReference>
<dbReference type="GO" id="GO:0006355">
    <property type="term" value="P:regulation of DNA-templated transcription"/>
    <property type="evidence" value="ECO:0007669"/>
    <property type="project" value="InterPro"/>
</dbReference>
<proteinExistence type="predicted"/>
<feature type="domain" description="GATA-type" evidence="2">
    <location>
        <begin position="65"/>
        <end position="131"/>
    </location>
</feature>
<evidence type="ECO:0000256" key="1">
    <source>
        <dbReference type="PROSITE-ProRule" id="PRU00094"/>
    </source>
</evidence>